<dbReference type="InterPro" id="IPR004358">
    <property type="entry name" value="Sig_transdc_His_kin-like_C"/>
</dbReference>
<evidence type="ECO:0000313" key="13">
    <source>
        <dbReference type="EMBL" id="HIU26677.1"/>
    </source>
</evidence>
<dbReference type="Proteomes" id="UP000824090">
    <property type="component" value="Unassembled WGS sequence"/>
</dbReference>
<evidence type="ECO:0000256" key="10">
    <source>
        <dbReference type="ARBA" id="ARBA00023136"/>
    </source>
</evidence>
<keyword evidence="6 11" id="KW-0812">Transmembrane</keyword>
<accession>A0A9D1L803</accession>
<reference evidence="13" key="2">
    <citation type="journal article" date="2021" name="PeerJ">
        <title>Extensive microbial diversity within the chicken gut microbiome revealed by metagenomics and culture.</title>
        <authorList>
            <person name="Gilroy R."/>
            <person name="Ravi A."/>
            <person name="Getino M."/>
            <person name="Pursley I."/>
            <person name="Horton D.L."/>
            <person name="Alikhan N.F."/>
            <person name="Baker D."/>
            <person name="Gharbi K."/>
            <person name="Hall N."/>
            <person name="Watson M."/>
            <person name="Adriaenssens E.M."/>
            <person name="Foster-Nyarko E."/>
            <person name="Jarju S."/>
            <person name="Secka A."/>
            <person name="Antonio M."/>
            <person name="Oren A."/>
            <person name="Chaudhuri R.R."/>
            <person name="La Ragione R."/>
            <person name="Hildebrand F."/>
            <person name="Pallen M.J."/>
        </authorList>
    </citation>
    <scope>NUCLEOTIDE SEQUENCE</scope>
    <source>
        <strain evidence="13">ChiHcec3-6078</strain>
    </source>
</reference>
<dbReference type="EC" id="2.7.13.3" evidence="3"/>
<dbReference type="PANTHER" id="PTHR45453:SF2">
    <property type="entry name" value="HISTIDINE KINASE"/>
    <property type="match status" value="1"/>
</dbReference>
<evidence type="ECO:0000256" key="9">
    <source>
        <dbReference type="ARBA" id="ARBA00023012"/>
    </source>
</evidence>
<dbReference type="PROSITE" id="PS50109">
    <property type="entry name" value="HIS_KIN"/>
    <property type="match status" value="1"/>
</dbReference>
<dbReference type="GO" id="GO:0004721">
    <property type="term" value="F:phosphoprotein phosphatase activity"/>
    <property type="evidence" value="ECO:0007669"/>
    <property type="project" value="TreeGrafter"/>
</dbReference>
<dbReference type="EMBL" id="DVMP01000163">
    <property type="protein sequence ID" value="HIU26677.1"/>
    <property type="molecule type" value="Genomic_DNA"/>
</dbReference>
<dbReference type="GO" id="GO:0000155">
    <property type="term" value="F:phosphorelay sensor kinase activity"/>
    <property type="evidence" value="ECO:0007669"/>
    <property type="project" value="TreeGrafter"/>
</dbReference>
<dbReference type="PRINTS" id="PR00344">
    <property type="entry name" value="BCTRLSENSOR"/>
</dbReference>
<name>A0A9D1L803_9FIRM</name>
<comment type="catalytic activity">
    <reaction evidence="1">
        <text>ATP + protein L-histidine = ADP + protein N-phospho-L-histidine.</text>
        <dbReference type="EC" id="2.7.13.3"/>
    </reaction>
</comment>
<evidence type="ECO:0000256" key="7">
    <source>
        <dbReference type="ARBA" id="ARBA00022777"/>
    </source>
</evidence>
<protein>
    <recommendedName>
        <fullName evidence="3">histidine kinase</fullName>
        <ecNumber evidence="3">2.7.13.3</ecNumber>
    </recommendedName>
</protein>
<evidence type="ECO:0000256" key="8">
    <source>
        <dbReference type="ARBA" id="ARBA00022989"/>
    </source>
</evidence>
<evidence type="ECO:0000256" key="6">
    <source>
        <dbReference type="ARBA" id="ARBA00022692"/>
    </source>
</evidence>
<keyword evidence="7 13" id="KW-0418">Kinase</keyword>
<evidence type="ECO:0000256" key="4">
    <source>
        <dbReference type="ARBA" id="ARBA00022475"/>
    </source>
</evidence>
<gene>
    <name evidence="13" type="ORF">IAC50_09315</name>
</gene>
<reference evidence="13" key="1">
    <citation type="submission" date="2020-10" db="EMBL/GenBank/DDBJ databases">
        <authorList>
            <person name="Gilroy R."/>
        </authorList>
    </citation>
    <scope>NUCLEOTIDE SEQUENCE</scope>
    <source>
        <strain evidence="13">ChiHcec3-6078</strain>
    </source>
</reference>
<evidence type="ECO:0000313" key="14">
    <source>
        <dbReference type="Proteomes" id="UP000824090"/>
    </source>
</evidence>
<evidence type="ECO:0000256" key="5">
    <source>
        <dbReference type="ARBA" id="ARBA00022679"/>
    </source>
</evidence>
<proteinExistence type="predicted"/>
<comment type="subcellular location">
    <subcellularLocation>
        <location evidence="2">Cell membrane</location>
        <topology evidence="2">Multi-pass membrane protein</topology>
    </subcellularLocation>
</comment>
<dbReference type="SUPFAM" id="SSF55874">
    <property type="entry name" value="ATPase domain of HSP90 chaperone/DNA topoisomerase II/histidine kinase"/>
    <property type="match status" value="1"/>
</dbReference>
<evidence type="ECO:0000259" key="12">
    <source>
        <dbReference type="PROSITE" id="PS50109"/>
    </source>
</evidence>
<comment type="caution">
    <text evidence="13">The sequence shown here is derived from an EMBL/GenBank/DDBJ whole genome shotgun (WGS) entry which is preliminary data.</text>
</comment>
<keyword evidence="5" id="KW-0808">Transferase</keyword>
<evidence type="ECO:0000256" key="11">
    <source>
        <dbReference type="SAM" id="Phobius"/>
    </source>
</evidence>
<dbReference type="InterPro" id="IPR005467">
    <property type="entry name" value="His_kinase_dom"/>
</dbReference>
<keyword evidence="9" id="KW-0902">Two-component regulatory system</keyword>
<dbReference type="InterPro" id="IPR003594">
    <property type="entry name" value="HATPase_dom"/>
</dbReference>
<keyword evidence="8 11" id="KW-1133">Transmembrane helix</keyword>
<keyword evidence="10 11" id="KW-0472">Membrane</keyword>
<evidence type="ECO:0000256" key="1">
    <source>
        <dbReference type="ARBA" id="ARBA00000085"/>
    </source>
</evidence>
<dbReference type="GO" id="GO:0005886">
    <property type="term" value="C:plasma membrane"/>
    <property type="evidence" value="ECO:0007669"/>
    <property type="project" value="UniProtKB-SubCell"/>
</dbReference>
<dbReference type="GO" id="GO:0016036">
    <property type="term" value="P:cellular response to phosphate starvation"/>
    <property type="evidence" value="ECO:0007669"/>
    <property type="project" value="TreeGrafter"/>
</dbReference>
<sequence>MKIKSAGQCILLYIKSRLGVFALFLSFVLIFAFIFNLYSLSQDAVIYASLLCACLGFVAVFVDFIRFFSRHRTLMLIDKTIGITLNGLPEPANPIESDYQKLLYDLFSAQNRLISENEEAKSYMSDYYTMWVHQVKVPISAMRLLMTEEERNSPLGAELFKIEQYVEMALSYVRLESETTDYVFKEYSVLTIVRQAVRKYAPLFIAKKIKVNIAPMDINAVTDEKWLQFVIEQILSNSLKYTKKGSISIYAVQPQTLVIEDTGIGIAPEDISRLGEKGFTGYNGRTDKKSTGLGLYLCKEILKRLSHTMKIESAPGRGTRVFIDLSRRRMVRE</sequence>
<evidence type="ECO:0000256" key="2">
    <source>
        <dbReference type="ARBA" id="ARBA00004651"/>
    </source>
</evidence>
<feature type="transmembrane region" description="Helical" evidence="11">
    <location>
        <begin position="20"/>
        <end position="38"/>
    </location>
</feature>
<evidence type="ECO:0000256" key="3">
    <source>
        <dbReference type="ARBA" id="ARBA00012438"/>
    </source>
</evidence>
<dbReference type="Pfam" id="PF02518">
    <property type="entry name" value="HATPase_c"/>
    <property type="match status" value="1"/>
</dbReference>
<feature type="transmembrane region" description="Helical" evidence="11">
    <location>
        <begin position="44"/>
        <end position="65"/>
    </location>
</feature>
<dbReference type="SMART" id="SM00387">
    <property type="entry name" value="HATPase_c"/>
    <property type="match status" value="1"/>
</dbReference>
<dbReference type="AlphaFoldDB" id="A0A9D1L803"/>
<dbReference type="Gene3D" id="3.30.565.10">
    <property type="entry name" value="Histidine kinase-like ATPase, C-terminal domain"/>
    <property type="match status" value="1"/>
</dbReference>
<dbReference type="PANTHER" id="PTHR45453">
    <property type="entry name" value="PHOSPHATE REGULON SENSOR PROTEIN PHOR"/>
    <property type="match status" value="1"/>
</dbReference>
<keyword evidence="4" id="KW-1003">Cell membrane</keyword>
<dbReference type="InterPro" id="IPR036890">
    <property type="entry name" value="HATPase_C_sf"/>
</dbReference>
<organism evidence="13 14">
    <name type="scientific">Candidatus Allocopromorpha excrementigallinarum</name>
    <dbReference type="NCBI Taxonomy" id="2840742"/>
    <lineage>
        <taxon>Bacteria</taxon>
        <taxon>Bacillati</taxon>
        <taxon>Bacillota</taxon>
        <taxon>Clostridia</taxon>
        <taxon>Eubacteriales</taxon>
        <taxon>Eubacteriaceae</taxon>
        <taxon>Eubacteriaceae incertae sedis</taxon>
        <taxon>Candidatus Allocopromorpha</taxon>
    </lineage>
</organism>
<dbReference type="InterPro" id="IPR050351">
    <property type="entry name" value="BphY/WalK/GraS-like"/>
</dbReference>
<feature type="domain" description="Histidine kinase" evidence="12">
    <location>
        <begin position="130"/>
        <end position="329"/>
    </location>
</feature>